<evidence type="ECO:0000313" key="12">
    <source>
        <dbReference type="EMBL" id="CAE2287122.1"/>
    </source>
</evidence>
<evidence type="ECO:0000256" key="1">
    <source>
        <dbReference type="ARBA" id="ARBA00004141"/>
    </source>
</evidence>
<dbReference type="SMART" id="SM00382">
    <property type="entry name" value="AAA"/>
    <property type="match status" value="2"/>
</dbReference>
<comment type="subcellular location">
    <subcellularLocation>
        <location evidence="1">Membrane</location>
        <topology evidence="1">Multi-pass membrane protein</topology>
    </subcellularLocation>
</comment>
<dbReference type="FunFam" id="1.20.1560.10:FF:000010">
    <property type="entry name" value="Multidrug resistance-associated ABC transporter"/>
    <property type="match status" value="1"/>
</dbReference>
<keyword evidence="3 9" id="KW-0812">Transmembrane</keyword>
<feature type="region of interest" description="Disordered" evidence="8">
    <location>
        <begin position="519"/>
        <end position="540"/>
    </location>
</feature>
<dbReference type="FunFam" id="3.40.50.300:FF:000163">
    <property type="entry name" value="Multidrug resistance-associated protein member 4"/>
    <property type="match status" value="1"/>
</dbReference>
<dbReference type="InterPro" id="IPR044726">
    <property type="entry name" value="ABCC_6TM_D2"/>
</dbReference>
<gene>
    <name evidence="12" type="ORF">OAUR00152_LOCUS41007</name>
</gene>
<feature type="transmembrane region" description="Helical" evidence="9">
    <location>
        <begin position="1102"/>
        <end position="1120"/>
    </location>
</feature>
<keyword evidence="2" id="KW-0813">Transport</keyword>
<feature type="region of interest" description="Disordered" evidence="8">
    <location>
        <begin position="853"/>
        <end position="936"/>
    </location>
</feature>
<name>A0A7S4NHT6_9STRA</name>
<dbReference type="EMBL" id="HBKQ01060096">
    <property type="protein sequence ID" value="CAE2287122.1"/>
    <property type="molecule type" value="Transcribed_RNA"/>
</dbReference>
<dbReference type="GO" id="GO:0016020">
    <property type="term" value="C:membrane"/>
    <property type="evidence" value="ECO:0007669"/>
    <property type="project" value="UniProtKB-SubCell"/>
</dbReference>
<feature type="transmembrane region" description="Helical" evidence="9">
    <location>
        <begin position="1186"/>
        <end position="1207"/>
    </location>
</feature>
<dbReference type="PROSITE" id="PS50893">
    <property type="entry name" value="ABC_TRANSPORTER_2"/>
    <property type="match status" value="2"/>
</dbReference>
<keyword evidence="7 9" id="KW-0472">Membrane</keyword>
<dbReference type="PROSITE" id="PS00211">
    <property type="entry name" value="ABC_TRANSPORTER_1"/>
    <property type="match status" value="2"/>
</dbReference>
<evidence type="ECO:0000256" key="6">
    <source>
        <dbReference type="ARBA" id="ARBA00022989"/>
    </source>
</evidence>
<dbReference type="InterPro" id="IPR036640">
    <property type="entry name" value="ABC1_TM_sf"/>
</dbReference>
<keyword evidence="4" id="KW-0547">Nucleotide-binding</keyword>
<dbReference type="FunFam" id="1.20.1560.10:FF:000006">
    <property type="entry name" value="ATP-binding cassette, sub-family C (CFTR/MRP), member 9"/>
    <property type="match status" value="1"/>
</dbReference>
<feature type="compositionally biased region" description="Basic and acidic residues" evidence="8">
    <location>
        <begin position="854"/>
        <end position="893"/>
    </location>
</feature>
<dbReference type="CDD" id="cd18579">
    <property type="entry name" value="ABC_6TM_ABCC_D1"/>
    <property type="match status" value="1"/>
</dbReference>
<feature type="transmembrane region" description="Helical" evidence="9">
    <location>
        <begin position="952"/>
        <end position="980"/>
    </location>
</feature>
<accession>A0A7S4NHT6</accession>
<dbReference type="GO" id="GO:0140359">
    <property type="term" value="F:ABC-type transporter activity"/>
    <property type="evidence" value="ECO:0007669"/>
    <property type="project" value="InterPro"/>
</dbReference>
<evidence type="ECO:0000259" key="11">
    <source>
        <dbReference type="PROSITE" id="PS50929"/>
    </source>
</evidence>
<evidence type="ECO:0000256" key="7">
    <source>
        <dbReference type="ARBA" id="ARBA00023136"/>
    </source>
</evidence>
<evidence type="ECO:0000256" key="5">
    <source>
        <dbReference type="ARBA" id="ARBA00022840"/>
    </source>
</evidence>
<dbReference type="CDD" id="cd03250">
    <property type="entry name" value="ABCC_MRP_domain1"/>
    <property type="match status" value="1"/>
</dbReference>
<protein>
    <recommendedName>
        <fullName evidence="13">ATP-dependent transporter ycf16</fullName>
    </recommendedName>
</protein>
<feature type="compositionally biased region" description="Acidic residues" evidence="8">
    <location>
        <begin position="33"/>
        <end position="54"/>
    </location>
</feature>
<feature type="domain" description="ABC transporter" evidence="10">
    <location>
        <begin position="611"/>
        <end position="853"/>
    </location>
</feature>
<evidence type="ECO:0000256" key="4">
    <source>
        <dbReference type="ARBA" id="ARBA00022741"/>
    </source>
</evidence>
<feature type="compositionally biased region" description="Low complexity" evidence="8">
    <location>
        <begin position="586"/>
        <end position="595"/>
    </location>
</feature>
<dbReference type="Gene3D" id="1.20.1560.10">
    <property type="entry name" value="ABC transporter type 1, transmembrane domain"/>
    <property type="match status" value="2"/>
</dbReference>
<dbReference type="Pfam" id="PF00005">
    <property type="entry name" value="ABC_tran"/>
    <property type="match status" value="2"/>
</dbReference>
<feature type="transmembrane region" description="Helical" evidence="9">
    <location>
        <begin position="433"/>
        <end position="461"/>
    </location>
</feature>
<evidence type="ECO:0008006" key="13">
    <source>
        <dbReference type="Google" id="ProtNLM"/>
    </source>
</evidence>
<evidence type="ECO:0000259" key="10">
    <source>
        <dbReference type="PROSITE" id="PS50893"/>
    </source>
</evidence>
<dbReference type="SUPFAM" id="SSF52540">
    <property type="entry name" value="P-loop containing nucleoside triphosphate hydrolases"/>
    <property type="match status" value="2"/>
</dbReference>
<evidence type="ECO:0000256" key="3">
    <source>
        <dbReference type="ARBA" id="ARBA00022692"/>
    </source>
</evidence>
<sequence>MPPNMNVTALSSADPEGDPDLDPEEVAPGSQGGEDDDVEAGAMEDVELEDDNDEASVTADPTGAPEAFVDEDADEKKGKSVPPPPRPEFKRGGPSVHALELGTDQKSLEDRASIFGLWFLTYLSPLLKLGASKTLEQEDIGVPSECDLAEPTFAMAQTLWREEIDRVRTLNETGRQRHGAKIGAMSAEQRRKAKPYKAKEPSVASILASGFGKWKIAWAMISYTLSALFQFIPVILLEDLVKYFETGSYRWAHPWVEVAGLAVIPAFISLLQTRSQATFLHLAIYVRTAVSTLLYEKSLGVSAAGRAATSTGQVVNMMSNDTTQLQRFLQFGGMTLVAPVQIVLALVLIYGQVGNATWVGVAYMVSLAPVNVVVFSIVGKQRRKVLKFSDLRVKMMNELLSGIRIIKFYAWEKPFGKEVGKVREKELDALTKLAYTSSIGFSLILLSAPILQPILVFLTYINIQDEPLTASTAFTTVALFNIMRFPFAFLPMGMLQFIQSRISLRRLGKYLRLPELEQYVVNGPPPPTKGDDGAGSEAVAKPGSVTLTGGSFAWVHPDRAVAPLEDRNDKKKGGKRGSRAGRRRSSSASAKSSASEGNDNNDDLAADTSHSAMSDLEGSRRGIADPVTLKDITCTLEAGSLVAVVGAVGSGKSSLLSAMLGEMEPLEGAKVYLPRDDDLDNKNKTAVDRTNFFSYFNQTPWVINDTLRGNILFGRPFHQERYDEVVEACALLDDLAVLPAGDSTEIGERGINLSGGQKARVSLARALYSPDAKLLLLDDPLSAVDAHVGEHLFSGAISGKVSEGTTRVLVTHHVHVLPRCDKVIVMEGGRIQHMGTYAELIERGVDFAGAVDVSKGDDGDKEGKDGEASDAENGGKDEAKKESGSKEGGKGGGKDAAAAASTPTKGSDKGGPPEKHSADAKKKGSELTTKEEREEGAVGGSHYIHYARAGGFFSFISIVIIQAVGRGSEVMAAFWLSLWAERTVSASLTDTPLSDAETTWYLNIYAAFGVLGVVCLTGRSLLMAVHRLHASRKLHDDLVGKVLRAPVAFFDVTPTGRILNRFAADMDKIDLDLTNSIGQGFSTIFSVLGALGAIVAATKGTFLIPLAPISYVYYVIQKWFRRTSTELQRVTAIAISPIFADFSQVLSGTSTIRAYEGQERFFAKCQKSFDDFNASYNLQQMCNFWLGLRLDILGGFIGAFIGGIAVGTASYNFIPAGWLGLALSYSIEVTGYLKHGVRMIATVEADMNSVERVLYYSENIDSEAPDVIPDRDPVSSEWPSKGKIEVVHASMRYRDGPLVLKDITVSIDGGEKIGVVGRTGSGKSSLMNLLFRITEAEADGGRVLIDGVDTFQIGTEALRLNLSIIPQDPVMFSNTVRYNLDPFGTATDDMLWDVLKKVQLADVIAGLPKGLEDMVAEGGENFSQGQRQLLCIARSLLRDPKILVMDEATASIDNATDAAVQRMIRENFGEATVLTIAHRLGTIMDSDRVLVLDDGRVAEFDSPEKLMEMEGGIFRAMVEKSRTAHEMDDADKA</sequence>
<keyword evidence="5" id="KW-0067">ATP-binding</keyword>
<organism evidence="12">
    <name type="scientific">Odontella aurita</name>
    <dbReference type="NCBI Taxonomy" id="265563"/>
    <lineage>
        <taxon>Eukaryota</taxon>
        <taxon>Sar</taxon>
        <taxon>Stramenopiles</taxon>
        <taxon>Ochrophyta</taxon>
        <taxon>Bacillariophyta</taxon>
        <taxon>Mediophyceae</taxon>
        <taxon>Biddulphiophycidae</taxon>
        <taxon>Eupodiscales</taxon>
        <taxon>Odontellaceae</taxon>
        <taxon>Odontella</taxon>
    </lineage>
</organism>
<reference evidence="12" key="1">
    <citation type="submission" date="2021-01" db="EMBL/GenBank/DDBJ databases">
        <authorList>
            <person name="Corre E."/>
            <person name="Pelletier E."/>
            <person name="Niang G."/>
            <person name="Scheremetjew M."/>
            <person name="Finn R."/>
            <person name="Kale V."/>
            <person name="Holt S."/>
            <person name="Cochrane G."/>
            <person name="Meng A."/>
            <person name="Brown T."/>
            <person name="Cohen L."/>
        </authorList>
    </citation>
    <scope>NUCLEOTIDE SEQUENCE</scope>
    <source>
        <strain evidence="12">Isolate 1302-5</strain>
    </source>
</reference>
<dbReference type="Pfam" id="PF00664">
    <property type="entry name" value="ABC_membrane"/>
    <property type="match status" value="2"/>
</dbReference>
<feature type="domain" description="ABC transmembrane type-1" evidence="11">
    <location>
        <begin position="958"/>
        <end position="1245"/>
    </location>
</feature>
<dbReference type="PANTHER" id="PTHR24223">
    <property type="entry name" value="ATP-BINDING CASSETTE SUB-FAMILY C"/>
    <property type="match status" value="1"/>
</dbReference>
<dbReference type="InterPro" id="IPR050173">
    <property type="entry name" value="ABC_transporter_C-like"/>
</dbReference>
<dbReference type="InterPro" id="IPR017871">
    <property type="entry name" value="ABC_transporter-like_CS"/>
</dbReference>
<dbReference type="SUPFAM" id="SSF90123">
    <property type="entry name" value="ABC transporter transmembrane region"/>
    <property type="match status" value="2"/>
</dbReference>
<dbReference type="GO" id="GO:0016887">
    <property type="term" value="F:ATP hydrolysis activity"/>
    <property type="evidence" value="ECO:0007669"/>
    <property type="project" value="InterPro"/>
</dbReference>
<feature type="region of interest" description="Disordered" evidence="8">
    <location>
        <begin position="1"/>
        <end position="96"/>
    </location>
</feature>
<evidence type="ECO:0000256" key="9">
    <source>
        <dbReference type="SAM" id="Phobius"/>
    </source>
</evidence>
<dbReference type="FunFam" id="3.40.50.300:FF:000997">
    <property type="entry name" value="Multidrug resistance-associated protein 1"/>
    <property type="match status" value="1"/>
</dbReference>
<feature type="transmembrane region" description="Helical" evidence="9">
    <location>
        <begin position="1000"/>
        <end position="1022"/>
    </location>
</feature>
<feature type="region of interest" description="Disordered" evidence="8">
    <location>
        <begin position="563"/>
        <end position="619"/>
    </location>
</feature>
<dbReference type="InterPro" id="IPR044746">
    <property type="entry name" value="ABCC_6TM_D1"/>
</dbReference>
<dbReference type="CDD" id="cd03244">
    <property type="entry name" value="ABCC_MRP_domain2"/>
    <property type="match status" value="1"/>
</dbReference>
<evidence type="ECO:0000256" key="8">
    <source>
        <dbReference type="SAM" id="MobiDB-lite"/>
    </source>
</evidence>
<feature type="transmembrane region" description="Helical" evidence="9">
    <location>
        <begin position="473"/>
        <end position="498"/>
    </location>
</feature>
<feature type="compositionally biased region" description="Basic residues" evidence="8">
    <location>
        <begin position="572"/>
        <end position="585"/>
    </location>
</feature>
<proteinExistence type="predicted"/>
<dbReference type="PANTHER" id="PTHR24223:SF415">
    <property type="entry name" value="FI20190P1"/>
    <property type="match status" value="1"/>
</dbReference>
<dbReference type="InterPro" id="IPR027417">
    <property type="entry name" value="P-loop_NTPase"/>
</dbReference>
<feature type="compositionally biased region" description="Basic and acidic residues" evidence="8">
    <location>
        <begin position="906"/>
        <end position="936"/>
    </location>
</feature>
<feature type="compositionally biased region" description="Acidic residues" evidence="8">
    <location>
        <begin position="15"/>
        <end position="25"/>
    </location>
</feature>
<dbReference type="PROSITE" id="PS50929">
    <property type="entry name" value="ABC_TM1F"/>
    <property type="match status" value="2"/>
</dbReference>
<feature type="domain" description="ABC transporter" evidence="10">
    <location>
        <begin position="1284"/>
        <end position="1519"/>
    </location>
</feature>
<dbReference type="InterPro" id="IPR003439">
    <property type="entry name" value="ABC_transporter-like_ATP-bd"/>
</dbReference>
<feature type="domain" description="ABC transmembrane type-1" evidence="11">
    <location>
        <begin position="217"/>
        <end position="499"/>
    </location>
</feature>
<feature type="transmembrane region" description="Helical" evidence="9">
    <location>
        <begin position="252"/>
        <end position="271"/>
    </location>
</feature>
<feature type="transmembrane region" description="Helical" evidence="9">
    <location>
        <begin position="356"/>
        <end position="378"/>
    </location>
</feature>
<dbReference type="InterPro" id="IPR011527">
    <property type="entry name" value="ABC1_TM_dom"/>
</dbReference>
<dbReference type="InterPro" id="IPR003593">
    <property type="entry name" value="AAA+_ATPase"/>
</dbReference>
<evidence type="ECO:0000256" key="2">
    <source>
        <dbReference type="ARBA" id="ARBA00022448"/>
    </source>
</evidence>
<dbReference type="Gene3D" id="3.40.50.300">
    <property type="entry name" value="P-loop containing nucleotide triphosphate hydrolases"/>
    <property type="match status" value="2"/>
</dbReference>
<feature type="transmembrane region" description="Helical" evidence="9">
    <location>
        <begin position="328"/>
        <end position="350"/>
    </location>
</feature>
<feature type="compositionally biased region" description="Polar residues" evidence="8">
    <location>
        <begin position="1"/>
        <end position="11"/>
    </location>
</feature>
<feature type="transmembrane region" description="Helical" evidence="9">
    <location>
        <begin position="216"/>
        <end position="237"/>
    </location>
</feature>
<keyword evidence="6 9" id="KW-1133">Transmembrane helix</keyword>
<dbReference type="GO" id="GO:0005524">
    <property type="term" value="F:ATP binding"/>
    <property type="evidence" value="ECO:0007669"/>
    <property type="project" value="UniProtKB-KW"/>
</dbReference>
<dbReference type="CDD" id="cd18580">
    <property type="entry name" value="ABC_6TM_ABCC_D2"/>
    <property type="match status" value="1"/>
</dbReference>